<accession>A0A7S0RPG7</accession>
<dbReference type="InterPro" id="IPR058240">
    <property type="entry name" value="rSAM_sf"/>
</dbReference>
<evidence type="ECO:0000256" key="2">
    <source>
        <dbReference type="SAM" id="MobiDB-lite"/>
    </source>
</evidence>
<feature type="domain" description="Radical SAM core" evidence="4">
    <location>
        <begin position="1"/>
        <end position="75"/>
    </location>
</feature>
<evidence type="ECO:0000259" key="3">
    <source>
        <dbReference type="PROSITE" id="PS50926"/>
    </source>
</evidence>
<dbReference type="PROSITE" id="PS51918">
    <property type="entry name" value="RADICAL_SAM"/>
    <property type="match status" value="1"/>
</dbReference>
<feature type="domain" description="TRAM" evidence="3">
    <location>
        <begin position="77"/>
        <end position="139"/>
    </location>
</feature>
<dbReference type="GO" id="GO:0035598">
    <property type="term" value="F:tRNA (N(6)-L-threonylcarbamoyladenosine(37)-C(2))-methylthiotransferase activity"/>
    <property type="evidence" value="ECO:0007669"/>
    <property type="project" value="TreeGrafter"/>
</dbReference>
<dbReference type="InterPro" id="IPR002792">
    <property type="entry name" value="TRAM_dom"/>
</dbReference>
<gene>
    <name evidence="5" type="ORF">CLEI1391_LOCUS10834</name>
</gene>
<evidence type="ECO:0008006" key="6">
    <source>
        <dbReference type="Google" id="ProtNLM"/>
    </source>
</evidence>
<dbReference type="EMBL" id="HBFB01019320">
    <property type="protein sequence ID" value="CAD8682727.1"/>
    <property type="molecule type" value="Transcribed_RNA"/>
</dbReference>
<evidence type="ECO:0000313" key="5">
    <source>
        <dbReference type="EMBL" id="CAD8682727.1"/>
    </source>
</evidence>
<proteinExistence type="predicted"/>
<dbReference type="PROSITE" id="PS50926">
    <property type="entry name" value="TRAM"/>
    <property type="match status" value="1"/>
</dbReference>
<dbReference type="PANTHER" id="PTHR11918:SF45">
    <property type="entry name" value="THREONYLCARBAMOYLADENOSINE TRNA METHYLTHIOTRANSFERASE"/>
    <property type="match status" value="1"/>
</dbReference>
<dbReference type="AlphaFoldDB" id="A0A7S0RPG7"/>
<dbReference type="GO" id="GO:0051536">
    <property type="term" value="F:iron-sulfur cluster binding"/>
    <property type="evidence" value="ECO:0007669"/>
    <property type="project" value="InterPro"/>
</dbReference>
<organism evidence="5">
    <name type="scientific">Chlamydomonas leiostraca</name>
    <dbReference type="NCBI Taxonomy" id="1034604"/>
    <lineage>
        <taxon>Eukaryota</taxon>
        <taxon>Viridiplantae</taxon>
        <taxon>Chlorophyta</taxon>
        <taxon>core chlorophytes</taxon>
        <taxon>Chlorophyceae</taxon>
        <taxon>CS clade</taxon>
        <taxon>Chlamydomonadales</taxon>
        <taxon>Chlamydomonadaceae</taxon>
        <taxon>Chlamydomonas</taxon>
    </lineage>
</organism>
<keyword evidence="1" id="KW-0808">Transferase</keyword>
<dbReference type="Pfam" id="PF01938">
    <property type="entry name" value="TRAM"/>
    <property type="match status" value="1"/>
</dbReference>
<feature type="region of interest" description="Disordered" evidence="2">
    <location>
        <begin position="250"/>
        <end position="296"/>
    </location>
</feature>
<protein>
    <recommendedName>
        <fullName evidence="6">TRAM domain-containing protein</fullName>
    </recommendedName>
</protein>
<dbReference type="PANTHER" id="PTHR11918">
    <property type="entry name" value="RADICAL SAM PROTEINS"/>
    <property type="match status" value="1"/>
</dbReference>
<dbReference type="SUPFAM" id="SSF102114">
    <property type="entry name" value="Radical SAM enzymes"/>
    <property type="match status" value="1"/>
</dbReference>
<reference evidence="5" key="1">
    <citation type="submission" date="2021-01" db="EMBL/GenBank/DDBJ databases">
        <authorList>
            <person name="Corre E."/>
            <person name="Pelletier E."/>
            <person name="Niang G."/>
            <person name="Scheremetjew M."/>
            <person name="Finn R."/>
            <person name="Kale V."/>
            <person name="Holt S."/>
            <person name="Cochrane G."/>
            <person name="Meng A."/>
            <person name="Brown T."/>
            <person name="Cohen L."/>
        </authorList>
    </citation>
    <scope>NUCLEOTIDE SEQUENCE</scope>
    <source>
        <strain evidence="5">SAG 11-49</strain>
    </source>
</reference>
<name>A0A7S0RPG7_9CHLO</name>
<dbReference type="GO" id="GO:0005783">
    <property type="term" value="C:endoplasmic reticulum"/>
    <property type="evidence" value="ECO:0007669"/>
    <property type="project" value="TreeGrafter"/>
</dbReference>
<evidence type="ECO:0000259" key="4">
    <source>
        <dbReference type="PROSITE" id="PS51918"/>
    </source>
</evidence>
<sequence>MELATDIICGFPGETEEDWAATMALCGHYRFGHCHISQFYPRPGTPAARMKRVPTEVAKARSRELSALVDSWSGAYTHLVGTSQRVWVVDTAADGRKLVGHTKNYTQVLLEPQPGLMGSVVDVAVTAASRWSVEGTVTAWVYRCPAPTDSDEDEAAVGGAGAVQLVAGVKRGNGAGIAAAKAAAAAAGSGAQSQAVVCGTCGEVDGACVSEGSAAGACGEAGCGGGSCSTSAVTAPGSQTKAKAAAPVAAGSTAASSEEDTATSSLGTMGSRAAAGGKADEEATSSGSSGSSSRWWPLWSRDVPVVDRLLQVGAVAGMVGLAVTGVAVLWEALKEDARSAAAVAAGAGSLGGGGAGAGSSAGAIGDVQAAAAGTGIAPRGL</sequence>
<dbReference type="InterPro" id="IPR007197">
    <property type="entry name" value="rSAM"/>
</dbReference>
<evidence type="ECO:0000256" key="1">
    <source>
        <dbReference type="ARBA" id="ARBA00022679"/>
    </source>
</evidence>
<dbReference type="Gene3D" id="3.30.750.200">
    <property type="match status" value="1"/>
</dbReference>